<proteinExistence type="predicted"/>
<evidence type="ECO:0000313" key="2">
    <source>
        <dbReference type="Proteomes" id="UP000324748"/>
    </source>
</evidence>
<keyword evidence="2" id="KW-1185">Reference proteome</keyword>
<reference evidence="1 2" key="1">
    <citation type="submission" date="2019-05" db="EMBL/GenBank/DDBJ databases">
        <title>Emergence of the Ug99 lineage of the wheat stem rust pathogen through somatic hybridization.</title>
        <authorList>
            <person name="Li F."/>
            <person name="Upadhyaya N.M."/>
            <person name="Sperschneider J."/>
            <person name="Matny O."/>
            <person name="Nguyen-Phuc H."/>
            <person name="Mago R."/>
            <person name="Raley C."/>
            <person name="Miller M.E."/>
            <person name="Silverstein K.A.T."/>
            <person name="Henningsen E."/>
            <person name="Hirsch C.D."/>
            <person name="Visser B."/>
            <person name="Pretorius Z.A."/>
            <person name="Steffenson B.J."/>
            <person name="Schwessinger B."/>
            <person name="Dodds P.N."/>
            <person name="Figueroa M."/>
        </authorList>
    </citation>
    <scope>NUCLEOTIDE SEQUENCE [LARGE SCALE GENOMIC DNA]</scope>
    <source>
        <strain evidence="1">21-0</strain>
    </source>
</reference>
<dbReference type="EMBL" id="VSWC01000027">
    <property type="protein sequence ID" value="KAA1110531.1"/>
    <property type="molecule type" value="Genomic_DNA"/>
</dbReference>
<name>A0A5B0QBL8_PUCGR</name>
<dbReference type="Proteomes" id="UP000324748">
    <property type="component" value="Unassembled WGS sequence"/>
</dbReference>
<evidence type="ECO:0000313" key="1">
    <source>
        <dbReference type="EMBL" id="KAA1110531.1"/>
    </source>
</evidence>
<dbReference type="AlphaFoldDB" id="A0A5B0QBL8"/>
<sequence>MPFSSINLVIATSPEEALPARYWNDDAEVLNFRFEDFDFRILDSPVQTPEHKPIENGSQLFLPNQRSCNLNRLDGLDVAGNHFMSYPSEPFIESMDCFIPRIGDETIKKRTYHDTTRPENESSWEKEVRLNKKTKVDQQMHYEDPHQPLVSNEEQKDIGRAYVREDSKDEGKNIHLCKGRINRIDQFKPLGSDHFKSIIRRAAVAIHRQWPADAQAYKQFQTQIDERFENLKLVSQKYLPCKSSDVIKIEGLPIILESLKQSPKDESCHDTFIRLSHHSEDKWGRIRKKAQIQYKIQKIGEALNSLHNLVGLNGLDFKIIGKHEHMHQDLLDWFEGLIFKNTEAQFPLLGLVQLNPSSNISKASFNCAQIYLASALTDLTSINRKKAIQIAFELIRYWYQEKSSTSNNYHLSDEEYWQLISHAVMPYFTSPMK</sequence>
<accession>A0A5B0QBL8</accession>
<organism evidence="1 2">
    <name type="scientific">Puccinia graminis f. sp. tritici</name>
    <dbReference type="NCBI Taxonomy" id="56615"/>
    <lineage>
        <taxon>Eukaryota</taxon>
        <taxon>Fungi</taxon>
        <taxon>Dikarya</taxon>
        <taxon>Basidiomycota</taxon>
        <taxon>Pucciniomycotina</taxon>
        <taxon>Pucciniomycetes</taxon>
        <taxon>Pucciniales</taxon>
        <taxon>Pucciniaceae</taxon>
        <taxon>Puccinia</taxon>
    </lineage>
</organism>
<protein>
    <submittedName>
        <fullName evidence="1">Uncharacterized protein</fullName>
    </submittedName>
</protein>
<comment type="caution">
    <text evidence="1">The sequence shown here is derived from an EMBL/GenBank/DDBJ whole genome shotgun (WGS) entry which is preliminary data.</text>
</comment>
<gene>
    <name evidence="1" type="ORF">PGT21_024284</name>
</gene>